<dbReference type="NCBIfam" id="NF047593">
    <property type="entry name" value="IS66_ISAeme5_TnpA"/>
    <property type="match status" value="1"/>
</dbReference>
<dbReference type="Proteomes" id="UP000474042">
    <property type="component" value="Unassembled WGS sequence"/>
</dbReference>
<gene>
    <name evidence="1" type="ORF">CBU02nite_34090</name>
    <name evidence="2" type="ORF">GND98_017330</name>
</gene>
<organism evidence="1 3">
    <name type="scientific">Clostridium butyricum</name>
    <dbReference type="NCBI Taxonomy" id="1492"/>
    <lineage>
        <taxon>Bacteria</taxon>
        <taxon>Bacillati</taxon>
        <taxon>Bacillota</taxon>
        <taxon>Clostridia</taxon>
        <taxon>Eubacteriales</taxon>
        <taxon>Clostridiaceae</taxon>
        <taxon>Clostridium</taxon>
    </lineage>
</organism>
<reference evidence="1 3" key="1">
    <citation type="submission" date="2019-07" db="EMBL/GenBank/DDBJ databases">
        <title>Whole genome shotgun sequence of Clostridium butyricum NBRC 3858.</title>
        <authorList>
            <person name="Hosoyama A."/>
            <person name="Uohara A."/>
            <person name="Ohji S."/>
            <person name="Ichikawa N."/>
        </authorList>
    </citation>
    <scope>NUCLEOTIDE SEQUENCE [LARGE SCALE GENOMIC DNA]</scope>
    <source>
        <strain evidence="1 3">NBRC 3858</strain>
    </source>
</reference>
<dbReference type="EMBL" id="WOFV02000082">
    <property type="protein sequence ID" value="NAS19567.1"/>
    <property type="molecule type" value="Genomic_DNA"/>
</dbReference>
<dbReference type="AlphaFoldDB" id="A0A512TS20"/>
<evidence type="ECO:0000313" key="1">
    <source>
        <dbReference type="EMBL" id="GEQ22903.1"/>
    </source>
</evidence>
<evidence type="ECO:0008006" key="5">
    <source>
        <dbReference type="Google" id="ProtNLM"/>
    </source>
</evidence>
<proteinExistence type="predicted"/>
<dbReference type="EMBL" id="BKBC01000065">
    <property type="protein sequence ID" value="GEQ22903.1"/>
    <property type="molecule type" value="Genomic_DNA"/>
</dbReference>
<reference evidence="2 4" key="2">
    <citation type="submission" date="2020-01" db="EMBL/GenBank/DDBJ databases">
        <title>Genome sequence of a 1,3-propanediol producer, Clostridium butyricum S3.</title>
        <authorList>
            <person name="Zhou J."/>
        </authorList>
    </citation>
    <scope>NUCLEOTIDE SEQUENCE [LARGE SCALE GENOMIC DNA]</scope>
    <source>
        <strain evidence="2 4">S3</strain>
    </source>
</reference>
<sequence length="112" mass="13156">MISTKKNMLLWEQRIDEINKSGMTVKEWCEKNGISKHKYNYWKHKIITMKEKPDKEVEFTEVTPIISESGAVLSNSNKYDDFKLLYKDIQITVPNNFNKNSLAELMIVLQSI</sequence>
<accession>A0A512TS20</accession>
<evidence type="ECO:0000313" key="2">
    <source>
        <dbReference type="EMBL" id="NAS19567.1"/>
    </source>
</evidence>
<dbReference type="Proteomes" id="UP000321089">
    <property type="component" value="Unassembled WGS sequence"/>
</dbReference>
<evidence type="ECO:0000313" key="4">
    <source>
        <dbReference type="Proteomes" id="UP000474042"/>
    </source>
</evidence>
<comment type="caution">
    <text evidence="1">The sequence shown here is derived from an EMBL/GenBank/DDBJ whole genome shotgun (WGS) entry which is preliminary data.</text>
</comment>
<evidence type="ECO:0000313" key="3">
    <source>
        <dbReference type="Proteomes" id="UP000321089"/>
    </source>
</evidence>
<dbReference type="RefSeq" id="WP_024038823.1">
    <property type="nucleotide sequence ID" value="NZ_BKBC01000065.1"/>
</dbReference>
<name>A0A512TS20_CLOBU</name>
<protein>
    <recommendedName>
        <fullName evidence="5">IS66 family insertion sequence element accessory protein TnpB</fullName>
    </recommendedName>
</protein>